<name>A0A9D2FFR0_9FIRM</name>
<keyword evidence="1" id="KW-0472">Membrane</keyword>
<feature type="transmembrane region" description="Helical" evidence="1">
    <location>
        <begin position="110"/>
        <end position="129"/>
    </location>
</feature>
<evidence type="ECO:0000256" key="1">
    <source>
        <dbReference type="SAM" id="Phobius"/>
    </source>
</evidence>
<reference evidence="2" key="1">
    <citation type="journal article" date="2021" name="PeerJ">
        <title>Extensive microbial diversity within the chicken gut microbiome revealed by metagenomics and culture.</title>
        <authorList>
            <person name="Gilroy R."/>
            <person name="Ravi A."/>
            <person name="Getino M."/>
            <person name="Pursley I."/>
            <person name="Horton D.L."/>
            <person name="Alikhan N.F."/>
            <person name="Baker D."/>
            <person name="Gharbi K."/>
            <person name="Hall N."/>
            <person name="Watson M."/>
            <person name="Adriaenssens E.M."/>
            <person name="Foster-Nyarko E."/>
            <person name="Jarju S."/>
            <person name="Secka A."/>
            <person name="Antonio M."/>
            <person name="Oren A."/>
            <person name="Chaudhuri R.R."/>
            <person name="La Ragione R."/>
            <person name="Hildebrand F."/>
            <person name="Pallen M.J."/>
        </authorList>
    </citation>
    <scope>NUCLEOTIDE SEQUENCE</scope>
    <source>
        <strain evidence="2">ChiBcec16-3735</strain>
    </source>
</reference>
<organism evidence="2 3">
    <name type="scientific">Candidatus Faecalibacterium gallistercoris</name>
    <dbReference type="NCBI Taxonomy" id="2838579"/>
    <lineage>
        <taxon>Bacteria</taxon>
        <taxon>Bacillati</taxon>
        <taxon>Bacillota</taxon>
        <taxon>Clostridia</taxon>
        <taxon>Eubacteriales</taxon>
        <taxon>Oscillospiraceae</taxon>
        <taxon>Faecalibacterium</taxon>
    </lineage>
</organism>
<protein>
    <submittedName>
        <fullName evidence="2">Uncharacterized protein</fullName>
    </submittedName>
</protein>
<evidence type="ECO:0000313" key="3">
    <source>
        <dbReference type="Proteomes" id="UP000824065"/>
    </source>
</evidence>
<evidence type="ECO:0000313" key="2">
    <source>
        <dbReference type="EMBL" id="HIZ58190.1"/>
    </source>
</evidence>
<accession>A0A9D2FFR0</accession>
<keyword evidence="1" id="KW-1133">Transmembrane helix</keyword>
<proteinExistence type="predicted"/>
<keyword evidence="1" id="KW-0812">Transmembrane</keyword>
<dbReference type="Proteomes" id="UP000824065">
    <property type="component" value="Unassembled WGS sequence"/>
</dbReference>
<feature type="transmembrane region" description="Helical" evidence="1">
    <location>
        <begin position="45"/>
        <end position="67"/>
    </location>
</feature>
<sequence>MKDTIRYPEHFAPVAEEEMVYLNGGGVLDSVGDAIDGAVDTATSALNVLGIVATVVGVCVLGSSYIWGIRQANAWLDDNAEGNIFTILGRAVDDLGADMSQSLSHFTRDLVATITVVGLWPLSIPLLILA</sequence>
<comment type="caution">
    <text evidence="2">The sequence shown here is derived from an EMBL/GenBank/DDBJ whole genome shotgun (WGS) entry which is preliminary data.</text>
</comment>
<reference evidence="2" key="2">
    <citation type="submission" date="2021-04" db="EMBL/GenBank/DDBJ databases">
        <authorList>
            <person name="Gilroy R."/>
        </authorList>
    </citation>
    <scope>NUCLEOTIDE SEQUENCE</scope>
    <source>
        <strain evidence="2">ChiBcec16-3735</strain>
    </source>
</reference>
<gene>
    <name evidence="2" type="ORF">H9725_06380</name>
</gene>
<dbReference type="EMBL" id="DXBJ01000046">
    <property type="protein sequence ID" value="HIZ58190.1"/>
    <property type="molecule type" value="Genomic_DNA"/>
</dbReference>
<dbReference type="AlphaFoldDB" id="A0A9D2FFR0"/>